<organism evidence="9 10">
    <name type="scientific">Pseudoalteromonas luteoviolacea</name>
    <dbReference type="NCBI Taxonomy" id="43657"/>
    <lineage>
        <taxon>Bacteria</taxon>
        <taxon>Pseudomonadati</taxon>
        <taxon>Pseudomonadota</taxon>
        <taxon>Gammaproteobacteria</taxon>
        <taxon>Alteromonadales</taxon>
        <taxon>Pseudoalteromonadaceae</taxon>
        <taxon>Pseudoalteromonas</taxon>
    </lineage>
</organism>
<keyword evidence="5" id="KW-0418">Kinase</keyword>
<comment type="caution">
    <text evidence="9">The sequence shown here is derived from an EMBL/GenBank/DDBJ whole genome shotgun (WGS) entry which is preliminary data.</text>
</comment>
<keyword evidence="4" id="KW-0808">Transferase</keyword>
<accession>A0A1C0TJY8</accession>
<dbReference type="InterPro" id="IPR003661">
    <property type="entry name" value="HisK_dim/P_dom"/>
</dbReference>
<feature type="transmembrane region" description="Helical" evidence="7">
    <location>
        <begin position="142"/>
        <end position="164"/>
    </location>
</feature>
<name>A0A1C0TJY8_9GAMM</name>
<dbReference type="Gene3D" id="3.30.565.10">
    <property type="entry name" value="Histidine kinase-like ATPase, C-terminal domain"/>
    <property type="match status" value="1"/>
</dbReference>
<protein>
    <recommendedName>
        <fullName evidence="2">histidine kinase</fullName>
        <ecNumber evidence="2">2.7.13.3</ecNumber>
    </recommendedName>
</protein>
<dbReference type="PROSITE" id="PS50109">
    <property type="entry name" value="HIS_KIN"/>
    <property type="match status" value="1"/>
</dbReference>
<dbReference type="SUPFAM" id="SSF55874">
    <property type="entry name" value="ATPase domain of HSP90 chaperone/DNA topoisomerase II/histidine kinase"/>
    <property type="match status" value="1"/>
</dbReference>
<dbReference type="CDD" id="cd00082">
    <property type="entry name" value="HisKA"/>
    <property type="match status" value="1"/>
</dbReference>
<dbReference type="InterPro" id="IPR004358">
    <property type="entry name" value="Sig_transdc_His_kin-like_C"/>
</dbReference>
<keyword evidence="6" id="KW-0902">Two-component regulatory system</keyword>
<dbReference type="SUPFAM" id="SSF47384">
    <property type="entry name" value="Homodimeric domain of signal transducing histidine kinase"/>
    <property type="match status" value="1"/>
</dbReference>
<evidence type="ECO:0000256" key="4">
    <source>
        <dbReference type="ARBA" id="ARBA00022679"/>
    </source>
</evidence>
<keyword evidence="7" id="KW-0472">Membrane</keyword>
<dbReference type="Pfam" id="PF02518">
    <property type="entry name" value="HATPase_c"/>
    <property type="match status" value="1"/>
</dbReference>
<evidence type="ECO:0000256" key="7">
    <source>
        <dbReference type="SAM" id="Phobius"/>
    </source>
</evidence>
<dbReference type="SMART" id="SM00388">
    <property type="entry name" value="HisKA"/>
    <property type="match status" value="1"/>
</dbReference>
<keyword evidence="7" id="KW-1133">Transmembrane helix</keyword>
<feature type="domain" description="Histidine kinase" evidence="8">
    <location>
        <begin position="219"/>
        <end position="430"/>
    </location>
</feature>
<dbReference type="AlphaFoldDB" id="A0A1C0TJY8"/>
<dbReference type="EMBL" id="MAUJ01000013">
    <property type="protein sequence ID" value="OCQ18800.1"/>
    <property type="molecule type" value="Genomic_DNA"/>
</dbReference>
<dbReference type="PANTHER" id="PTHR43711">
    <property type="entry name" value="TWO-COMPONENT HISTIDINE KINASE"/>
    <property type="match status" value="1"/>
</dbReference>
<keyword evidence="7" id="KW-0812">Transmembrane</keyword>
<evidence type="ECO:0000259" key="8">
    <source>
        <dbReference type="PROSITE" id="PS50109"/>
    </source>
</evidence>
<proteinExistence type="predicted"/>
<dbReference type="Gene3D" id="1.10.287.130">
    <property type="match status" value="1"/>
</dbReference>
<evidence type="ECO:0000313" key="10">
    <source>
        <dbReference type="Proteomes" id="UP000093366"/>
    </source>
</evidence>
<evidence type="ECO:0000313" key="9">
    <source>
        <dbReference type="EMBL" id="OCQ18800.1"/>
    </source>
</evidence>
<sequence length="435" mass="48677">MQINGKLIVAWLGIMILVNLVSARWLMEDAYFEIQEASLAQYERYLNQFADDIEAYLHTEQNIADAALLQSLPVYGDHPTDILSLRQFEDDPFLIEQLSELQSGQVFVDAQTASIYIMRSDNQVVMIGPIIYQSVLSWFADWFMWLMACLVNGLGVVALLVAMYRAQLKLRAQLAAVLPADIEKAQSPQDQLTELYGYLASSEQQSTEQLNLQRDLLHGVAHEFRSPMARIQFALDMLEDAELEAQAELKSTMQNALLGLDELVKELLYYAKLKDGSTILQLQSISCRELLQDAVDKVSSFYPKIKYNISGDDLNVVADHNLLRRALINIVRNAGRFAQTQCHISLCVDGGYIQFYIEDDGIGIPPGKRSRIFEPFTRLDPSRSRDSGGCGLGLAIANSIAQLHEGNICVIDGVHELGGACFCLKVKRYADKPSV</sequence>
<dbReference type="InterPro" id="IPR036097">
    <property type="entry name" value="HisK_dim/P_sf"/>
</dbReference>
<keyword evidence="3" id="KW-0597">Phosphoprotein</keyword>
<evidence type="ECO:0000256" key="6">
    <source>
        <dbReference type="ARBA" id="ARBA00023012"/>
    </source>
</evidence>
<dbReference type="InterPro" id="IPR003594">
    <property type="entry name" value="HATPase_dom"/>
</dbReference>
<dbReference type="PRINTS" id="PR00344">
    <property type="entry name" value="BCTRLSENSOR"/>
</dbReference>
<dbReference type="EC" id="2.7.13.3" evidence="2"/>
<evidence type="ECO:0000256" key="3">
    <source>
        <dbReference type="ARBA" id="ARBA00022553"/>
    </source>
</evidence>
<feature type="transmembrane region" description="Helical" evidence="7">
    <location>
        <begin position="7"/>
        <end position="27"/>
    </location>
</feature>
<dbReference type="GO" id="GO:0000155">
    <property type="term" value="F:phosphorelay sensor kinase activity"/>
    <property type="evidence" value="ECO:0007669"/>
    <property type="project" value="InterPro"/>
</dbReference>
<dbReference type="PANTHER" id="PTHR43711:SF1">
    <property type="entry name" value="HISTIDINE KINASE 1"/>
    <property type="match status" value="1"/>
</dbReference>
<dbReference type="Pfam" id="PF00512">
    <property type="entry name" value="HisKA"/>
    <property type="match status" value="1"/>
</dbReference>
<dbReference type="SMART" id="SM00387">
    <property type="entry name" value="HATPase_c"/>
    <property type="match status" value="1"/>
</dbReference>
<gene>
    <name evidence="9" type="ORF">A7985_23240</name>
</gene>
<evidence type="ECO:0000256" key="2">
    <source>
        <dbReference type="ARBA" id="ARBA00012438"/>
    </source>
</evidence>
<comment type="catalytic activity">
    <reaction evidence="1">
        <text>ATP + protein L-histidine = ADP + protein N-phospho-L-histidine.</text>
        <dbReference type="EC" id="2.7.13.3"/>
    </reaction>
</comment>
<dbReference type="Proteomes" id="UP000093366">
    <property type="component" value="Unassembled WGS sequence"/>
</dbReference>
<reference evidence="10" key="1">
    <citation type="submission" date="2016-07" db="EMBL/GenBank/DDBJ databases">
        <authorList>
            <person name="Florea S."/>
            <person name="Webb J.S."/>
            <person name="Jaromczyk J."/>
            <person name="Schardl C.L."/>
        </authorList>
    </citation>
    <scope>NUCLEOTIDE SEQUENCE [LARGE SCALE GENOMIC DNA]</scope>
    <source>
        <strain evidence="10">IPB1</strain>
    </source>
</reference>
<dbReference type="InterPro" id="IPR005467">
    <property type="entry name" value="His_kinase_dom"/>
</dbReference>
<dbReference type="InterPro" id="IPR036890">
    <property type="entry name" value="HATPase_C_sf"/>
</dbReference>
<dbReference type="InterPro" id="IPR050736">
    <property type="entry name" value="Sensor_HK_Regulatory"/>
</dbReference>
<evidence type="ECO:0000256" key="1">
    <source>
        <dbReference type="ARBA" id="ARBA00000085"/>
    </source>
</evidence>
<evidence type="ECO:0000256" key="5">
    <source>
        <dbReference type="ARBA" id="ARBA00022777"/>
    </source>
</evidence>